<dbReference type="Proteomes" id="UP000286134">
    <property type="component" value="Unassembled WGS sequence"/>
</dbReference>
<protein>
    <submittedName>
        <fullName evidence="1">Ribosomal protein S5, mitochondrial</fullName>
    </submittedName>
</protein>
<dbReference type="GO" id="GO:0005840">
    <property type="term" value="C:ribosome"/>
    <property type="evidence" value="ECO:0007669"/>
    <property type="project" value="UniProtKB-KW"/>
</dbReference>
<keyword evidence="1" id="KW-0689">Ribosomal protein</keyword>
<name>A0A420I2Y0_9PEZI</name>
<evidence type="ECO:0000313" key="1">
    <source>
        <dbReference type="EMBL" id="RKF63991.1"/>
    </source>
</evidence>
<accession>A0A420I2Y0</accession>
<keyword evidence="2" id="KW-1185">Reference proteome</keyword>
<reference evidence="1 2" key="1">
    <citation type="journal article" date="2018" name="BMC Genomics">
        <title>Comparative genome analyses reveal sequence features reflecting distinct modes of host-adaptation between dicot and monocot powdery mildew.</title>
        <authorList>
            <person name="Wu Y."/>
            <person name="Ma X."/>
            <person name="Pan Z."/>
            <person name="Kale S.D."/>
            <person name="Song Y."/>
            <person name="King H."/>
            <person name="Zhang Q."/>
            <person name="Presley C."/>
            <person name="Deng X."/>
            <person name="Wei C.I."/>
            <person name="Xiao S."/>
        </authorList>
    </citation>
    <scope>NUCLEOTIDE SEQUENCE [LARGE SCALE GENOMIC DNA]</scope>
    <source>
        <strain evidence="1">UMSG2</strain>
    </source>
</reference>
<sequence length="155" mass="17616">MSLSYLEKHLSESCMFNRKKSESLTSLVFYFFPDIKREQAAQQLLVYSSLGGEERPPYFADNDITKYVIKFIKHIKLRGIRVEAKGRLTRPRTAARSVFKMRYLGGLKKFESSFLGLSQRMLRGDKKDNVSYSLINSNGRNGSFGVKGSTGSRGP</sequence>
<proteinExistence type="predicted"/>
<evidence type="ECO:0000313" key="2">
    <source>
        <dbReference type="Proteomes" id="UP000286134"/>
    </source>
</evidence>
<gene>
    <name evidence="1" type="ORF">OnM2_021017</name>
</gene>
<keyword evidence="1" id="KW-0687">Ribonucleoprotein</keyword>
<dbReference type="OrthoDB" id="4360278at2759"/>
<comment type="caution">
    <text evidence="1">The sequence shown here is derived from an EMBL/GenBank/DDBJ whole genome shotgun (WGS) entry which is preliminary data.</text>
</comment>
<dbReference type="STRING" id="212602.A0A420I2Y0"/>
<dbReference type="EMBL" id="MCFK01002200">
    <property type="protein sequence ID" value="RKF63991.1"/>
    <property type="molecule type" value="Genomic_DNA"/>
</dbReference>
<dbReference type="AlphaFoldDB" id="A0A420I2Y0"/>
<organism evidence="1 2">
    <name type="scientific">Erysiphe neolycopersici</name>
    <dbReference type="NCBI Taxonomy" id="212602"/>
    <lineage>
        <taxon>Eukaryota</taxon>
        <taxon>Fungi</taxon>
        <taxon>Dikarya</taxon>
        <taxon>Ascomycota</taxon>
        <taxon>Pezizomycotina</taxon>
        <taxon>Leotiomycetes</taxon>
        <taxon>Erysiphales</taxon>
        <taxon>Erysiphaceae</taxon>
        <taxon>Erysiphe</taxon>
    </lineage>
</organism>